<gene>
    <name evidence="2" type="ORF">ACFFUR_07910</name>
</gene>
<organism evidence="2 3">
    <name type="scientific">Echinicola jeungdonensis</name>
    <dbReference type="NCBI Taxonomy" id="709343"/>
    <lineage>
        <taxon>Bacteria</taxon>
        <taxon>Pseudomonadati</taxon>
        <taxon>Bacteroidota</taxon>
        <taxon>Cytophagia</taxon>
        <taxon>Cytophagales</taxon>
        <taxon>Cyclobacteriaceae</taxon>
        <taxon>Echinicola</taxon>
    </lineage>
</organism>
<evidence type="ECO:0000313" key="2">
    <source>
        <dbReference type="EMBL" id="MFB9211728.1"/>
    </source>
</evidence>
<dbReference type="RefSeq" id="WP_290247160.1">
    <property type="nucleotide sequence ID" value="NZ_JAUFQT010000001.1"/>
</dbReference>
<keyword evidence="1" id="KW-0812">Transmembrane</keyword>
<evidence type="ECO:0000256" key="1">
    <source>
        <dbReference type="SAM" id="Phobius"/>
    </source>
</evidence>
<keyword evidence="1" id="KW-1133">Transmembrane helix</keyword>
<sequence>MGLILKFILISIALSWIFSSLLRFFLKSKFKVFINKVNEAQQEETRKQRKEGEIKVDYIPKNQNQKTSNNIQAGEYVDYEEVKE</sequence>
<proteinExistence type="predicted"/>
<accession>A0ABV5J610</accession>
<reference evidence="2 3" key="1">
    <citation type="submission" date="2024-09" db="EMBL/GenBank/DDBJ databases">
        <authorList>
            <person name="Sun Q."/>
            <person name="Mori K."/>
        </authorList>
    </citation>
    <scope>NUCLEOTIDE SEQUENCE [LARGE SCALE GENOMIC DNA]</scope>
    <source>
        <strain evidence="2 3">CECT 7682</strain>
    </source>
</reference>
<dbReference type="Proteomes" id="UP001589654">
    <property type="component" value="Unassembled WGS sequence"/>
</dbReference>
<protein>
    <submittedName>
        <fullName evidence="2">DUF4834 domain-containing protein</fullName>
    </submittedName>
</protein>
<keyword evidence="1" id="KW-0472">Membrane</keyword>
<evidence type="ECO:0000313" key="3">
    <source>
        <dbReference type="Proteomes" id="UP001589654"/>
    </source>
</evidence>
<keyword evidence="3" id="KW-1185">Reference proteome</keyword>
<comment type="caution">
    <text evidence="2">The sequence shown here is derived from an EMBL/GenBank/DDBJ whole genome shotgun (WGS) entry which is preliminary data.</text>
</comment>
<feature type="transmembrane region" description="Helical" evidence="1">
    <location>
        <begin position="6"/>
        <end position="26"/>
    </location>
</feature>
<dbReference type="EMBL" id="JBHMEW010000053">
    <property type="protein sequence ID" value="MFB9211728.1"/>
    <property type="molecule type" value="Genomic_DNA"/>
</dbReference>
<name>A0ABV5J610_9BACT</name>